<evidence type="ECO:0000313" key="3">
    <source>
        <dbReference type="EMBL" id="MBW6410519.1"/>
    </source>
</evidence>
<sequence>MKIIIDGDACPGISIIEKVAKIKEIPVIIYCDINHFIQSNYSEVKIVDSGFQSVDMYVINETKIGDIVVSQDYGVAAICLSKKAKVINPKGFIYDEKNIDRLLEERHLSQKIRRGGGKTSNPKKRTQEDNLRLEKNLKYLIELVVKAQSKK</sequence>
<evidence type="ECO:0000256" key="2">
    <source>
        <dbReference type="HAMAP-Rule" id="MF_00489"/>
    </source>
</evidence>
<dbReference type="HAMAP" id="MF_00489">
    <property type="entry name" value="UPF0178"/>
    <property type="match status" value="1"/>
</dbReference>
<proteinExistence type="inferred from homology"/>
<accession>A0ABS7APH2</accession>
<protein>
    <recommendedName>
        <fullName evidence="2">UPF0178 protein KYD98_10470</fullName>
    </recommendedName>
</protein>
<dbReference type="PANTHER" id="PTHR35146:SF1">
    <property type="entry name" value="UPF0178 PROTEIN YAII"/>
    <property type="match status" value="1"/>
</dbReference>
<comment type="similarity">
    <text evidence="1 2">Belongs to the UPF0178 family.</text>
</comment>
<evidence type="ECO:0000256" key="1">
    <source>
        <dbReference type="ARBA" id="ARBA00008522"/>
    </source>
</evidence>
<gene>
    <name evidence="3" type="ORF">KYD98_10470</name>
</gene>
<dbReference type="RefSeq" id="WP_219779904.1">
    <property type="nucleotide sequence ID" value="NZ_JAHXPT010000007.1"/>
</dbReference>
<dbReference type="EMBL" id="JAHXPT010000007">
    <property type="protein sequence ID" value="MBW6410519.1"/>
    <property type="molecule type" value="Genomic_DNA"/>
</dbReference>
<evidence type="ECO:0000313" key="4">
    <source>
        <dbReference type="Proteomes" id="UP001519921"/>
    </source>
</evidence>
<reference evidence="3 4" key="1">
    <citation type="submission" date="2021-07" db="EMBL/GenBank/DDBJ databases">
        <title>Clostridium weizhouense sp. nov., an anaerobic bacterium isolated from activated sludge of Petroleum wastewater.</title>
        <authorList>
            <person name="Li Q."/>
        </authorList>
    </citation>
    <scope>NUCLEOTIDE SEQUENCE [LARGE SCALE GENOMIC DNA]</scope>
    <source>
        <strain evidence="3 4">YB-6</strain>
    </source>
</reference>
<organism evidence="3 4">
    <name type="scientific">Clostridium weizhouense</name>
    <dbReference type="NCBI Taxonomy" id="2859781"/>
    <lineage>
        <taxon>Bacteria</taxon>
        <taxon>Bacillati</taxon>
        <taxon>Bacillota</taxon>
        <taxon>Clostridia</taxon>
        <taxon>Eubacteriales</taxon>
        <taxon>Clostridiaceae</taxon>
        <taxon>Clostridium</taxon>
    </lineage>
</organism>
<dbReference type="InterPro" id="IPR003791">
    <property type="entry name" value="UPF0178"/>
</dbReference>
<dbReference type="Proteomes" id="UP001519921">
    <property type="component" value="Unassembled WGS sequence"/>
</dbReference>
<name>A0ABS7APH2_9CLOT</name>
<comment type="caution">
    <text evidence="3">The sequence shown here is derived from an EMBL/GenBank/DDBJ whole genome shotgun (WGS) entry which is preliminary data.</text>
</comment>
<dbReference type="NCBIfam" id="NF001095">
    <property type="entry name" value="PRK00124.1"/>
    <property type="match status" value="1"/>
</dbReference>
<dbReference type="PANTHER" id="PTHR35146">
    <property type="entry name" value="UPF0178 PROTEIN YAII"/>
    <property type="match status" value="1"/>
</dbReference>
<dbReference type="Pfam" id="PF02639">
    <property type="entry name" value="DUF188"/>
    <property type="match status" value="1"/>
</dbReference>
<keyword evidence="4" id="KW-1185">Reference proteome</keyword>